<dbReference type="Gene3D" id="3.30.450.20">
    <property type="entry name" value="PAS domain"/>
    <property type="match status" value="1"/>
</dbReference>
<evidence type="ECO:0000256" key="9">
    <source>
        <dbReference type="SAM" id="Phobius"/>
    </source>
</evidence>
<dbReference type="CDD" id="cd06225">
    <property type="entry name" value="HAMP"/>
    <property type="match status" value="1"/>
</dbReference>
<evidence type="ECO:0000256" key="1">
    <source>
        <dbReference type="ARBA" id="ARBA00004651"/>
    </source>
</evidence>
<accession>A0A369AMX2</accession>
<dbReference type="InterPro" id="IPR004090">
    <property type="entry name" value="Chemotax_Me-accpt_rcpt"/>
</dbReference>
<evidence type="ECO:0000313" key="13">
    <source>
        <dbReference type="Proteomes" id="UP000252174"/>
    </source>
</evidence>
<evidence type="ECO:0000256" key="4">
    <source>
        <dbReference type="ARBA" id="ARBA00022692"/>
    </source>
</evidence>
<dbReference type="PROSITE" id="PS50111">
    <property type="entry name" value="CHEMOTAXIS_TRANSDUC_2"/>
    <property type="match status" value="1"/>
</dbReference>
<keyword evidence="8" id="KW-0807">Transducer</keyword>
<keyword evidence="6 9" id="KW-0472">Membrane</keyword>
<dbReference type="PANTHER" id="PTHR43531:SF14">
    <property type="entry name" value="METHYL-ACCEPTING CHEMOTAXIS PROTEIN I-RELATED"/>
    <property type="match status" value="1"/>
</dbReference>
<reference evidence="12 13" key="1">
    <citation type="submission" date="2018-07" db="EMBL/GenBank/DDBJ databases">
        <title>Genomic Encyclopedia of Type Strains, Phase IV (KMG-IV): sequencing the most valuable type-strain genomes for metagenomic binning, comparative biology and taxonomic classification.</title>
        <authorList>
            <person name="Goeker M."/>
        </authorList>
    </citation>
    <scope>NUCLEOTIDE SEQUENCE [LARGE SCALE GENOMIC DNA]</scope>
    <source>
        <strain evidence="12 13">DSM 100911</strain>
    </source>
</reference>
<comment type="caution">
    <text evidence="12">The sequence shown here is derived from an EMBL/GenBank/DDBJ whole genome shotgun (WGS) entry which is preliminary data.</text>
</comment>
<dbReference type="FunFam" id="1.10.287.950:FF:000001">
    <property type="entry name" value="Methyl-accepting chemotaxis sensory transducer"/>
    <property type="match status" value="1"/>
</dbReference>
<evidence type="ECO:0000259" key="11">
    <source>
        <dbReference type="PROSITE" id="PS50885"/>
    </source>
</evidence>
<evidence type="ECO:0000256" key="7">
    <source>
        <dbReference type="ARBA" id="ARBA00029447"/>
    </source>
</evidence>
<dbReference type="GO" id="GO:0005886">
    <property type="term" value="C:plasma membrane"/>
    <property type="evidence" value="ECO:0007669"/>
    <property type="project" value="UniProtKB-SubCell"/>
</dbReference>
<dbReference type="SMART" id="SM00283">
    <property type="entry name" value="MA"/>
    <property type="match status" value="1"/>
</dbReference>
<dbReference type="InterPro" id="IPR051310">
    <property type="entry name" value="MCP_chemotaxis"/>
</dbReference>
<dbReference type="SMART" id="SM01049">
    <property type="entry name" value="Cache_2"/>
    <property type="match status" value="1"/>
</dbReference>
<dbReference type="CDD" id="cd11386">
    <property type="entry name" value="MCP_signal"/>
    <property type="match status" value="1"/>
</dbReference>
<feature type="domain" description="Methyl-accepting transducer" evidence="10">
    <location>
        <begin position="277"/>
        <end position="506"/>
    </location>
</feature>
<dbReference type="Pfam" id="PF00015">
    <property type="entry name" value="MCPsignal"/>
    <property type="match status" value="1"/>
</dbReference>
<organism evidence="12 13">
    <name type="scientific">Extensimonas vulgaris</name>
    <dbReference type="NCBI Taxonomy" id="1031594"/>
    <lineage>
        <taxon>Bacteria</taxon>
        <taxon>Pseudomonadati</taxon>
        <taxon>Pseudomonadota</taxon>
        <taxon>Betaproteobacteria</taxon>
        <taxon>Burkholderiales</taxon>
        <taxon>Comamonadaceae</taxon>
        <taxon>Extensimonas</taxon>
    </lineage>
</organism>
<dbReference type="PANTHER" id="PTHR43531">
    <property type="entry name" value="PROTEIN ICFG"/>
    <property type="match status" value="1"/>
</dbReference>
<comment type="subcellular location">
    <subcellularLocation>
        <location evidence="1">Cell membrane</location>
        <topology evidence="1">Multi-pass membrane protein</topology>
    </subcellularLocation>
</comment>
<protein>
    <submittedName>
        <fullName evidence="12">Methyl-accepting chemotaxis sensory transducer with Cache sensor</fullName>
    </submittedName>
</protein>
<keyword evidence="3" id="KW-0488">Methylation</keyword>
<evidence type="ECO:0000259" key="10">
    <source>
        <dbReference type="PROSITE" id="PS50111"/>
    </source>
</evidence>
<dbReference type="EMBL" id="QPJU01000002">
    <property type="protein sequence ID" value="RCX10742.1"/>
    <property type="molecule type" value="Genomic_DNA"/>
</dbReference>
<evidence type="ECO:0000256" key="8">
    <source>
        <dbReference type="PROSITE-ProRule" id="PRU00284"/>
    </source>
</evidence>
<feature type="domain" description="HAMP" evidence="11">
    <location>
        <begin position="220"/>
        <end position="272"/>
    </location>
</feature>
<evidence type="ECO:0000256" key="3">
    <source>
        <dbReference type="ARBA" id="ARBA00022481"/>
    </source>
</evidence>
<dbReference type="Pfam" id="PF17200">
    <property type="entry name" value="sCache_2"/>
    <property type="match status" value="1"/>
</dbReference>
<dbReference type="InterPro" id="IPR033480">
    <property type="entry name" value="sCache_2"/>
</dbReference>
<evidence type="ECO:0000256" key="6">
    <source>
        <dbReference type="ARBA" id="ARBA00023136"/>
    </source>
</evidence>
<feature type="transmembrane region" description="Helical" evidence="9">
    <location>
        <begin position="197"/>
        <end position="215"/>
    </location>
</feature>
<keyword evidence="4 9" id="KW-0812">Transmembrane</keyword>
<dbReference type="InterPro" id="IPR004089">
    <property type="entry name" value="MCPsignal_dom"/>
</dbReference>
<dbReference type="PRINTS" id="PR00260">
    <property type="entry name" value="CHEMTRNSDUCR"/>
</dbReference>
<dbReference type="GO" id="GO:0007165">
    <property type="term" value="P:signal transduction"/>
    <property type="evidence" value="ECO:0007669"/>
    <property type="project" value="UniProtKB-KW"/>
</dbReference>
<dbReference type="SUPFAM" id="SSF58104">
    <property type="entry name" value="Methyl-accepting chemotaxis protein (MCP) signaling domain"/>
    <property type="match status" value="1"/>
</dbReference>
<feature type="transmembrane region" description="Helical" evidence="9">
    <location>
        <begin position="20"/>
        <end position="39"/>
    </location>
</feature>
<evidence type="ECO:0000256" key="5">
    <source>
        <dbReference type="ARBA" id="ARBA00022989"/>
    </source>
</evidence>
<evidence type="ECO:0000313" key="12">
    <source>
        <dbReference type="EMBL" id="RCX10742.1"/>
    </source>
</evidence>
<keyword evidence="13" id="KW-1185">Reference proteome</keyword>
<name>A0A369AMX2_9BURK</name>
<dbReference type="InterPro" id="IPR003660">
    <property type="entry name" value="HAMP_dom"/>
</dbReference>
<dbReference type="RefSeq" id="WP_241659306.1">
    <property type="nucleotide sequence ID" value="NZ_QPJU01000002.1"/>
</dbReference>
<dbReference type="AlphaFoldDB" id="A0A369AMX2"/>
<keyword evidence="2" id="KW-1003">Cell membrane</keyword>
<sequence length="522" mass="56846">MDFSFLRRALNALTIAAKLRLMTALASLILVAISGYFLFEEYQITRAGREIAVRQTVEVAHSILGWAQQLEARGTYTRAQAQQLALQTLQAARYSGKEYFWVQDMQPRVLMHPFKPELNGQDASHIQDPDGKPIFVLFVRRAQQSDGGGFVTYQWPKPGEDQPVPKISYVKAFAPWRWVVGSGVYADDLRKNFLASLWRTLIVVALAVAVNLLLARNVQQSVVRGLDKAVRVARAISQRDLTQQVTVKGRDEISHLLAAMKAMSEDLTQTLRGVRQAAEQLAHTSAEIASGNQDLSSRTESTASNLEQTAASMEELTGSVTQNAEAARRAARCAETANEVATQGGEAVAQVVHRMEDIRASSRQIADITSVIDSIAFQTNILALNAAVEAARAGEQGRGFAVVASEVRTLAQRSAQAAREIKTLIENSVQQVEAGGAQAALTGQTMERVVAAVQEVHTLIQEITTATGEQSNGIAQVNVAVSELDRMTQQNAALVEESAAAAQALREQAMQLLESVQRFKLT</sequence>
<comment type="similarity">
    <text evidence="7">Belongs to the methyl-accepting chemotaxis (MCP) protein family.</text>
</comment>
<dbReference type="GO" id="GO:0004888">
    <property type="term" value="F:transmembrane signaling receptor activity"/>
    <property type="evidence" value="ECO:0007669"/>
    <property type="project" value="InterPro"/>
</dbReference>
<dbReference type="Pfam" id="PF00672">
    <property type="entry name" value="HAMP"/>
    <property type="match status" value="1"/>
</dbReference>
<dbReference type="Gene3D" id="1.10.287.950">
    <property type="entry name" value="Methyl-accepting chemotaxis protein"/>
    <property type="match status" value="1"/>
</dbReference>
<evidence type="ECO:0000256" key="2">
    <source>
        <dbReference type="ARBA" id="ARBA00022475"/>
    </source>
</evidence>
<keyword evidence="5 9" id="KW-1133">Transmembrane helix</keyword>
<dbReference type="GO" id="GO:0006935">
    <property type="term" value="P:chemotaxis"/>
    <property type="evidence" value="ECO:0007669"/>
    <property type="project" value="InterPro"/>
</dbReference>
<dbReference type="SMART" id="SM00304">
    <property type="entry name" value="HAMP"/>
    <property type="match status" value="1"/>
</dbReference>
<dbReference type="Proteomes" id="UP000252174">
    <property type="component" value="Unassembled WGS sequence"/>
</dbReference>
<dbReference type="PROSITE" id="PS50885">
    <property type="entry name" value="HAMP"/>
    <property type="match status" value="1"/>
</dbReference>
<proteinExistence type="inferred from homology"/>
<gene>
    <name evidence="12" type="ORF">DFR45_102143</name>
</gene>